<keyword evidence="3" id="KW-1185">Reference proteome</keyword>
<dbReference type="Proteomes" id="UP000078512">
    <property type="component" value="Unassembled WGS sequence"/>
</dbReference>
<protein>
    <submittedName>
        <fullName evidence="2">Uncharacterized protein</fullName>
    </submittedName>
</protein>
<dbReference type="Gene3D" id="2.60.20.10">
    <property type="entry name" value="Crystallins"/>
    <property type="match status" value="1"/>
</dbReference>
<name>A0A197JYB3_9FUNG</name>
<reference evidence="2 3" key="1">
    <citation type="submission" date="2016-05" db="EMBL/GenBank/DDBJ databases">
        <title>Genome sequencing reveals origins of a unique bacterial endosymbiosis in the earliest lineages of terrestrial Fungi.</title>
        <authorList>
            <consortium name="DOE Joint Genome Institute"/>
            <person name="Uehling J."/>
            <person name="Gryganskyi A."/>
            <person name="Hameed K."/>
            <person name="Tschaplinski T."/>
            <person name="Misztal P."/>
            <person name="Wu S."/>
            <person name="Desiro A."/>
            <person name="Vande Pol N."/>
            <person name="Du Z.-Y."/>
            <person name="Zienkiewicz A."/>
            <person name="Zienkiewicz K."/>
            <person name="Morin E."/>
            <person name="Tisserant E."/>
            <person name="Splivallo R."/>
            <person name="Hainaut M."/>
            <person name="Henrissat B."/>
            <person name="Ohm R."/>
            <person name="Kuo A."/>
            <person name="Yan J."/>
            <person name="Lipzen A."/>
            <person name="Nolan M."/>
            <person name="Labutti K."/>
            <person name="Barry K."/>
            <person name="Goldstein A."/>
            <person name="Labbe J."/>
            <person name="Schadt C."/>
            <person name="Tuskan G."/>
            <person name="Grigoriev I."/>
            <person name="Martin F."/>
            <person name="Vilgalys R."/>
            <person name="Bonito G."/>
        </authorList>
    </citation>
    <scope>NUCLEOTIDE SEQUENCE [LARGE SCALE GENOMIC DNA]</scope>
    <source>
        <strain evidence="2 3">AG-77</strain>
    </source>
</reference>
<dbReference type="AlphaFoldDB" id="A0A197JYB3"/>
<accession>A0A197JYB3</accession>
<feature type="chain" id="PRO_5008276404" evidence="1">
    <location>
        <begin position="19"/>
        <end position="112"/>
    </location>
</feature>
<proteinExistence type="predicted"/>
<sequence>MKATLLFSALAVVCGTQAYVLRLYEHANYKGDLIGSWDNAINGGTYCHNVNRGRENQVSSFIWTATKLCTAKFIDGRDCHGKMVGRSTGGWWKETLSADANDKIDSVEVTCL</sequence>
<dbReference type="EMBL" id="KV442038">
    <property type="protein sequence ID" value="OAQ29938.1"/>
    <property type="molecule type" value="Genomic_DNA"/>
</dbReference>
<evidence type="ECO:0000256" key="1">
    <source>
        <dbReference type="SAM" id="SignalP"/>
    </source>
</evidence>
<evidence type="ECO:0000313" key="2">
    <source>
        <dbReference type="EMBL" id="OAQ29938.1"/>
    </source>
</evidence>
<dbReference type="OrthoDB" id="2316728at2759"/>
<gene>
    <name evidence="2" type="ORF">K457DRAFT_155334</name>
</gene>
<feature type="signal peptide" evidence="1">
    <location>
        <begin position="1"/>
        <end position="18"/>
    </location>
</feature>
<organism evidence="2 3">
    <name type="scientific">Linnemannia elongata AG-77</name>
    <dbReference type="NCBI Taxonomy" id="1314771"/>
    <lineage>
        <taxon>Eukaryota</taxon>
        <taxon>Fungi</taxon>
        <taxon>Fungi incertae sedis</taxon>
        <taxon>Mucoromycota</taxon>
        <taxon>Mortierellomycotina</taxon>
        <taxon>Mortierellomycetes</taxon>
        <taxon>Mortierellales</taxon>
        <taxon>Mortierellaceae</taxon>
        <taxon>Linnemannia</taxon>
    </lineage>
</organism>
<evidence type="ECO:0000313" key="3">
    <source>
        <dbReference type="Proteomes" id="UP000078512"/>
    </source>
</evidence>
<keyword evidence="1" id="KW-0732">Signal</keyword>